<dbReference type="GO" id="GO:0015074">
    <property type="term" value="P:DNA integration"/>
    <property type="evidence" value="ECO:0007669"/>
    <property type="project" value="UniProtKB-KW"/>
</dbReference>
<name>A0A392QRN2_9FABA</name>
<dbReference type="AlphaFoldDB" id="A0A392QRN2"/>
<evidence type="ECO:0000256" key="9">
    <source>
        <dbReference type="ARBA" id="ARBA00023172"/>
    </source>
</evidence>
<dbReference type="GO" id="GO:0046872">
    <property type="term" value="F:metal ion binding"/>
    <property type="evidence" value="ECO:0007669"/>
    <property type="project" value="UniProtKB-KW"/>
</dbReference>
<organism evidence="11 12">
    <name type="scientific">Trifolium medium</name>
    <dbReference type="NCBI Taxonomy" id="97028"/>
    <lineage>
        <taxon>Eukaryota</taxon>
        <taxon>Viridiplantae</taxon>
        <taxon>Streptophyta</taxon>
        <taxon>Embryophyta</taxon>
        <taxon>Tracheophyta</taxon>
        <taxon>Spermatophyta</taxon>
        <taxon>Magnoliopsida</taxon>
        <taxon>eudicotyledons</taxon>
        <taxon>Gunneridae</taxon>
        <taxon>Pentapetalae</taxon>
        <taxon>rosids</taxon>
        <taxon>fabids</taxon>
        <taxon>Fabales</taxon>
        <taxon>Fabaceae</taxon>
        <taxon>Papilionoideae</taxon>
        <taxon>50 kb inversion clade</taxon>
        <taxon>NPAAA clade</taxon>
        <taxon>Hologalegina</taxon>
        <taxon>IRL clade</taxon>
        <taxon>Trifolieae</taxon>
        <taxon>Trifolium</taxon>
    </lineage>
</organism>
<evidence type="ECO:0000256" key="4">
    <source>
        <dbReference type="ARBA" id="ARBA00022801"/>
    </source>
</evidence>
<dbReference type="GO" id="GO:0003676">
    <property type="term" value="F:nucleic acid binding"/>
    <property type="evidence" value="ECO:0007669"/>
    <property type="project" value="InterPro"/>
</dbReference>
<dbReference type="GO" id="GO:0006310">
    <property type="term" value="P:DNA recombination"/>
    <property type="evidence" value="ECO:0007669"/>
    <property type="project" value="UniProtKB-KW"/>
</dbReference>
<keyword evidence="2" id="KW-0479">Metal-binding</keyword>
<dbReference type="Proteomes" id="UP000265520">
    <property type="component" value="Unassembled WGS sequence"/>
</dbReference>
<keyword evidence="7" id="KW-0695">RNA-directed DNA polymerase</keyword>
<feature type="non-terminal residue" evidence="11">
    <location>
        <position position="127"/>
    </location>
</feature>
<evidence type="ECO:0000256" key="8">
    <source>
        <dbReference type="ARBA" id="ARBA00022932"/>
    </source>
</evidence>
<dbReference type="EMBL" id="LXQA010156178">
    <property type="protein sequence ID" value="MCI26918.1"/>
    <property type="molecule type" value="Genomic_DNA"/>
</dbReference>
<dbReference type="GO" id="GO:0003887">
    <property type="term" value="F:DNA-directed DNA polymerase activity"/>
    <property type="evidence" value="ECO:0007669"/>
    <property type="project" value="UniProtKB-KW"/>
</dbReference>
<evidence type="ECO:0000256" key="6">
    <source>
        <dbReference type="ARBA" id="ARBA00022908"/>
    </source>
</evidence>
<evidence type="ECO:0000256" key="2">
    <source>
        <dbReference type="ARBA" id="ARBA00022723"/>
    </source>
</evidence>
<keyword evidence="5" id="KW-0460">Magnesium</keyword>
<keyword evidence="8" id="KW-0808">Transferase</keyword>
<proteinExistence type="predicted"/>
<evidence type="ECO:0000256" key="5">
    <source>
        <dbReference type="ARBA" id="ARBA00022842"/>
    </source>
</evidence>
<protein>
    <submittedName>
        <fullName evidence="11">Copia-type polyprotein</fullName>
    </submittedName>
</protein>
<dbReference type="InterPro" id="IPR012337">
    <property type="entry name" value="RNaseH-like_sf"/>
</dbReference>
<dbReference type="InterPro" id="IPR001584">
    <property type="entry name" value="Integrase_cat-core"/>
</dbReference>
<dbReference type="InterPro" id="IPR039537">
    <property type="entry name" value="Retrotran_Ty1/copia-like"/>
</dbReference>
<keyword evidence="8" id="KW-0548">Nucleotidyltransferase</keyword>
<keyword evidence="9" id="KW-0233">DNA recombination</keyword>
<dbReference type="PANTHER" id="PTHR42648:SF11">
    <property type="entry name" value="TRANSPOSON TY4-P GAG-POL POLYPROTEIN"/>
    <property type="match status" value="1"/>
</dbReference>
<reference evidence="11 12" key="1">
    <citation type="journal article" date="2018" name="Front. Plant Sci.">
        <title>Red Clover (Trifolium pratense) and Zigzag Clover (T. medium) - A Picture of Genomic Similarities and Differences.</title>
        <authorList>
            <person name="Dluhosova J."/>
            <person name="Istvanek J."/>
            <person name="Nedelnik J."/>
            <person name="Repkova J."/>
        </authorList>
    </citation>
    <scope>NUCLEOTIDE SEQUENCE [LARGE SCALE GENOMIC DNA]</scope>
    <source>
        <strain evidence="12">cv. 10/8</strain>
        <tissue evidence="11">Leaf</tissue>
    </source>
</reference>
<evidence type="ECO:0000313" key="12">
    <source>
        <dbReference type="Proteomes" id="UP000265520"/>
    </source>
</evidence>
<dbReference type="GO" id="GO:0016787">
    <property type="term" value="F:hydrolase activity"/>
    <property type="evidence" value="ECO:0007669"/>
    <property type="project" value="UniProtKB-KW"/>
</dbReference>
<keyword evidence="1" id="KW-0540">Nuclease</keyword>
<sequence>MTLAKFIMKRRAVVGRMIGVKLSRKTWIYFMNEKSEALAMFVKFKAMVETESKHMIQCLRTNRGREYTSNAFNEYCDVHGIRRQLTAAYTPHQNGVSERKNRTIMNMVRCMINEKNVPKTFWPEAVN</sequence>
<keyword evidence="4" id="KW-0378">Hydrolase</keyword>
<dbReference type="PROSITE" id="PS50994">
    <property type="entry name" value="INTEGRASE"/>
    <property type="match status" value="1"/>
</dbReference>
<dbReference type="GO" id="GO:0004519">
    <property type="term" value="F:endonuclease activity"/>
    <property type="evidence" value="ECO:0007669"/>
    <property type="project" value="UniProtKB-KW"/>
</dbReference>
<evidence type="ECO:0000256" key="3">
    <source>
        <dbReference type="ARBA" id="ARBA00022759"/>
    </source>
</evidence>
<dbReference type="PANTHER" id="PTHR42648">
    <property type="entry name" value="TRANSPOSASE, PUTATIVE-RELATED"/>
    <property type="match status" value="1"/>
</dbReference>
<comment type="caution">
    <text evidence="11">The sequence shown here is derived from an EMBL/GenBank/DDBJ whole genome shotgun (WGS) entry which is preliminary data.</text>
</comment>
<accession>A0A392QRN2</accession>
<keyword evidence="8" id="KW-0239">DNA-directed DNA polymerase</keyword>
<dbReference type="SUPFAM" id="SSF53098">
    <property type="entry name" value="Ribonuclease H-like"/>
    <property type="match status" value="1"/>
</dbReference>
<evidence type="ECO:0000256" key="7">
    <source>
        <dbReference type="ARBA" id="ARBA00022918"/>
    </source>
</evidence>
<dbReference type="Gene3D" id="3.30.420.10">
    <property type="entry name" value="Ribonuclease H-like superfamily/Ribonuclease H"/>
    <property type="match status" value="1"/>
</dbReference>
<keyword evidence="12" id="KW-1185">Reference proteome</keyword>
<evidence type="ECO:0000256" key="1">
    <source>
        <dbReference type="ARBA" id="ARBA00022722"/>
    </source>
</evidence>
<feature type="domain" description="Integrase catalytic" evidence="10">
    <location>
        <begin position="1"/>
        <end position="127"/>
    </location>
</feature>
<keyword evidence="6" id="KW-0229">DNA integration</keyword>
<dbReference type="GO" id="GO:0003964">
    <property type="term" value="F:RNA-directed DNA polymerase activity"/>
    <property type="evidence" value="ECO:0007669"/>
    <property type="project" value="UniProtKB-KW"/>
</dbReference>
<keyword evidence="3" id="KW-0255">Endonuclease</keyword>
<evidence type="ECO:0000313" key="11">
    <source>
        <dbReference type="EMBL" id="MCI26918.1"/>
    </source>
</evidence>
<evidence type="ECO:0000259" key="10">
    <source>
        <dbReference type="PROSITE" id="PS50994"/>
    </source>
</evidence>
<dbReference type="InterPro" id="IPR036397">
    <property type="entry name" value="RNaseH_sf"/>
</dbReference>